<dbReference type="InterPro" id="IPR034660">
    <property type="entry name" value="DinB/YfiT-like"/>
</dbReference>
<gene>
    <name evidence="1" type="ORF">FA09DRAFT_359329</name>
</gene>
<dbReference type="PANTHER" id="PTHR36922">
    <property type="entry name" value="BLL2446 PROTEIN"/>
    <property type="match status" value="1"/>
</dbReference>
<dbReference type="InterPro" id="IPR018531">
    <property type="entry name" value="DUF1993"/>
</dbReference>
<dbReference type="Gene3D" id="1.20.120.450">
    <property type="entry name" value="dinb family like domain"/>
    <property type="match status" value="1"/>
</dbReference>
<organism evidence="1 2">
    <name type="scientific">Tilletiopsis washingtonensis</name>
    <dbReference type="NCBI Taxonomy" id="58919"/>
    <lineage>
        <taxon>Eukaryota</taxon>
        <taxon>Fungi</taxon>
        <taxon>Dikarya</taxon>
        <taxon>Basidiomycota</taxon>
        <taxon>Ustilaginomycotina</taxon>
        <taxon>Exobasidiomycetes</taxon>
        <taxon>Entylomatales</taxon>
        <taxon>Entylomatales incertae sedis</taxon>
        <taxon>Tilletiopsis</taxon>
    </lineage>
</organism>
<dbReference type="Pfam" id="PF09351">
    <property type="entry name" value="DUF1993"/>
    <property type="match status" value="1"/>
</dbReference>
<evidence type="ECO:0000313" key="1">
    <source>
        <dbReference type="EMBL" id="PWN99282.1"/>
    </source>
</evidence>
<dbReference type="AlphaFoldDB" id="A0A316ZED7"/>
<name>A0A316ZED7_9BASI</name>
<dbReference type="GeneID" id="37272639"/>
<dbReference type="STRING" id="58919.A0A316ZED7"/>
<reference evidence="1 2" key="1">
    <citation type="journal article" date="2018" name="Mol. Biol. Evol.">
        <title>Broad Genomic Sampling Reveals a Smut Pathogenic Ancestry of the Fungal Clade Ustilaginomycotina.</title>
        <authorList>
            <person name="Kijpornyongpan T."/>
            <person name="Mondo S.J."/>
            <person name="Barry K."/>
            <person name="Sandor L."/>
            <person name="Lee J."/>
            <person name="Lipzen A."/>
            <person name="Pangilinan J."/>
            <person name="LaButti K."/>
            <person name="Hainaut M."/>
            <person name="Henrissat B."/>
            <person name="Grigoriev I.V."/>
            <person name="Spatafora J.W."/>
            <person name="Aime M.C."/>
        </authorList>
    </citation>
    <scope>NUCLEOTIDE SEQUENCE [LARGE SCALE GENOMIC DNA]</scope>
    <source>
        <strain evidence="1 2">MCA 4186</strain>
    </source>
</reference>
<accession>A0A316ZED7</accession>
<dbReference type="EMBL" id="KZ819288">
    <property type="protein sequence ID" value="PWN99282.1"/>
    <property type="molecule type" value="Genomic_DNA"/>
</dbReference>
<dbReference type="Proteomes" id="UP000245946">
    <property type="component" value="Unassembled WGS sequence"/>
</dbReference>
<dbReference type="SUPFAM" id="SSF109854">
    <property type="entry name" value="DinB/YfiT-like putative metalloenzymes"/>
    <property type="match status" value="1"/>
</dbReference>
<dbReference type="RefSeq" id="XP_025599561.1">
    <property type="nucleotide sequence ID" value="XM_025745095.1"/>
</dbReference>
<sequence length="181" mass="20472">MLSLYDASIPTMIAYIGSLKEILHKAEEFSQERGTSPDSWLAARLHVTMFPLVFQVQMVTNSAKLLAKRVGGVETEYQEDNEKTMAELLARLDKTIAILEAVKKDWMDGDHARPIHVRTPLTSFTLSAQEYTLQYGVPNFFFHLVTTYNILRAQGVQVGKMDYACFETDPSGRLPEGQMHD</sequence>
<dbReference type="PANTHER" id="PTHR36922:SF1">
    <property type="entry name" value="DUF1993 DOMAIN-CONTAINING PROTEIN"/>
    <property type="match status" value="1"/>
</dbReference>
<dbReference type="OrthoDB" id="3724345at2759"/>
<evidence type="ECO:0000313" key="2">
    <source>
        <dbReference type="Proteomes" id="UP000245946"/>
    </source>
</evidence>
<proteinExistence type="predicted"/>
<protein>
    <submittedName>
        <fullName evidence="1">Uncharacterized protein</fullName>
    </submittedName>
</protein>
<keyword evidence="2" id="KW-1185">Reference proteome</keyword>